<keyword evidence="5 7" id="KW-0472">Membrane</keyword>
<dbReference type="GO" id="GO:0042383">
    <property type="term" value="C:sarcolemma"/>
    <property type="evidence" value="ECO:0007669"/>
    <property type="project" value="TreeGrafter"/>
</dbReference>
<dbReference type="Pfam" id="PF04831">
    <property type="entry name" value="POPDC1-3"/>
    <property type="match status" value="1"/>
</dbReference>
<dbReference type="OrthoDB" id="425611at2759"/>
<dbReference type="GO" id="GO:0030552">
    <property type="term" value="F:cAMP binding"/>
    <property type="evidence" value="ECO:0007669"/>
    <property type="project" value="TreeGrafter"/>
</dbReference>
<protein>
    <recommendedName>
        <fullName evidence="8">POPDC1-3 domain-containing protein</fullName>
    </recommendedName>
</protein>
<evidence type="ECO:0000256" key="6">
    <source>
        <dbReference type="SAM" id="MobiDB-lite"/>
    </source>
</evidence>
<dbReference type="PANTHER" id="PTHR12101">
    <property type="entry name" value="POPEYE DOMAIN CONTAINING PROTEIN"/>
    <property type="match status" value="1"/>
</dbReference>
<dbReference type="Proteomes" id="UP001046870">
    <property type="component" value="Chromosome 15"/>
</dbReference>
<comment type="subcellular location">
    <subcellularLocation>
        <location evidence="1">Membrane</location>
        <topology evidence="1">Multi-pass membrane protein</topology>
    </subcellularLocation>
</comment>
<feature type="region of interest" description="Disordered" evidence="6">
    <location>
        <begin position="275"/>
        <end position="340"/>
    </location>
</feature>
<dbReference type="InterPro" id="IPR055272">
    <property type="entry name" value="POPDC1-3_dom"/>
</dbReference>
<sequence>MWQKNSSLFETLVHGHPLCQEWVNGTEGALYQLGNTLLMLGYMGGSGVFGALYTFSLLAPSFLCHALWGWLSLCSVDVFAWNVLLVAVCGLQLAHLLLRLQQHAFLPGELRGLYAAVFRPLGVPPDTFKRVACAADGRVRSLGVDETYALEGKTPISQLSFLLSGRVRVSLEDQFLHYIFPYQFLDSPEWESLKPMEEGTFQVTLTAETECRYMSWKRRKLQLLLSKERYVARLFSVMLGSDIADKLSALNDRLLAKSGERVDIRLQSLCYVLSPTPSPRQRRDDGQGLGGAADSDPAPLSPEPVHSDSPRAPWDSSPETLPTRFKRRRAPLAPTDTPEL</sequence>
<dbReference type="InterPro" id="IPR006916">
    <property type="entry name" value="POPDC1-3"/>
</dbReference>
<dbReference type="PANTHER" id="PTHR12101:SF15">
    <property type="entry name" value="POPEYE DOMAIN-CONTAINING PROTEIN 2"/>
    <property type="match status" value="1"/>
</dbReference>
<name>A0A9D3PQS8_MEGAT</name>
<evidence type="ECO:0000256" key="5">
    <source>
        <dbReference type="ARBA" id="ARBA00023136"/>
    </source>
</evidence>
<evidence type="ECO:0000256" key="2">
    <source>
        <dbReference type="ARBA" id="ARBA00007146"/>
    </source>
</evidence>
<dbReference type="GO" id="GO:0051146">
    <property type="term" value="P:striated muscle cell differentiation"/>
    <property type="evidence" value="ECO:0007669"/>
    <property type="project" value="TreeGrafter"/>
</dbReference>
<dbReference type="GO" id="GO:0042391">
    <property type="term" value="P:regulation of membrane potential"/>
    <property type="evidence" value="ECO:0007669"/>
    <property type="project" value="TreeGrafter"/>
</dbReference>
<feature type="transmembrane region" description="Helical" evidence="7">
    <location>
        <begin position="79"/>
        <end position="98"/>
    </location>
</feature>
<dbReference type="InterPro" id="IPR018490">
    <property type="entry name" value="cNMP-bd_dom_sf"/>
</dbReference>
<dbReference type="AlphaFoldDB" id="A0A9D3PQS8"/>
<evidence type="ECO:0000256" key="1">
    <source>
        <dbReference type="ARBA" id="ARBA00004141"/>
    </source>
</evidence>
<organism evidence="9 10">
    <name type="scientific">Megalops atlanticus</name>
    <name type="common">Tarpon</name>
    <name type="synonym">Clupea gigantea</name>
    <dbReference type="NCBI Taxonomy" id="7932"/>
    <lineage>
        <taxon>Eukaryota</taxon>
        <taxon>Metazoa</taxon>
        <taxon>Chordata</taxon>
        <taxon>Craniata</taxon>
        <taxon>Vertebrata</taxon>
        <taxon>Euteleostomi</taxon>
        <taxon>Actinopterygii</taxon>
        <taxon>Neopterygii</taxon>
        <taxon>Teleostei</taxon>
        <taxon>Elopiformes</taxon>
        <taxon>Megalopidae</taxon>
        <taxon>Megalops</taxon>
    </lineage>
</organism>
<keyword evidence="4 7" id="KW-1133">Transmembrane helix</keyword>
<dbReference type="EMBL" id="JAFDVH010000015">
    <property type="protein sequence ID" value="KAG7463542.1"/>
    <property type="molecule type" value="Genomic_DNA"/>
</dbReference>
<evidence type="ECO:0000256" key="7">
    <source>
        <dbReference type="SAM" id="Phobius"/>
    </source>
</evidence>
<evidence type="ECO:0000256" key="4">
    <source>
        <dbReference type="ARBA" id="ARBA00022989"/>
    </source>
</evidence>
<dbReference type="GO" id="GO:0007519">
    <property type="term" value="P:skeletal muscle tissue development"/>
    <property type="evidence" value="ECO:0007669"/>
    <property type="project" value="TreeGrafter"/>
</dbReference>
<evidence type="ECO:0000256" key="3">
    <source>
        <dbReference type="ARBA" id="ARBA00022692"/>
    </source>
</evidence>
<proteinExistence type="inferred from homology"/>
<gene>
    <name evidence="9" type="ORF">MATL_G00177720</name>
</gene>
<keyword evidence="10" id="KW-1185">Reference proteome</keyword>
<evidence type="ECO:0000313" key="9">
    <source>
        <dbReference type="EMBL" id="KAG7463542.1"/>
    </source>
</evidence>
<comment type="caution">
    <text evidence="9">The sequence shown here is derived from an EMBL/GenBank/DDBJ whole genome shotgun (WGS) entry which is preliminary data.</text>
</comment>
<keyword evidence="3 7" id="KW-0812">Transmembrane</keyword>
<reference evidence="9" key="1">
    <citation type="submission" date="2021-01" db="EMBL/GenBank/DDBJ databases">
        <authorList>
            <person name="Zahm M."/>
            <person name="Roques C."/>
            <person name="Cabau C."/>
            <person name="Klopp C."/>
            <person name="Donnadieu C."/>
            <person name="Jouanno E."/>
            <person name="Lampietro C."/>
            <person name="Louis A."/>
            <person name="Herpin A."/>
            <person name="Echchiki A."/>
            <person name="Berthelot C."/>
            <person name="Parey E."/>
            <person name="Roest-Crollius H."/>
            <person name="Braasch I."/>
            <person name="Postlethwait J."/>
            <person name="Bobe J."/>
            <person name="Montfort J."/>
            <person name="Bouchez O."/>
            <person name="Begum T."/>
            <person name="Mejri S."/>
            <person name="Adams A."/>
            <person name="Chen W.-J."/>
            <person name="Guiguen Y."/>
        </authorList>
    </citation>
    <scope>NUCLEOTIDE SEQUENCE</scope>
    <source>
        <strain evidence="9">YG-15Mar2019-1</strain>
        <tissue evidence="9">Brain</tissue>
    </source>
</reference>
<dbReference type="SUPFAM" id="SSF51206">
    <property type="entry name" value="cAMP-binding domain-like"/>
    <property type="match status" value="1"/>
</dbReference>
<dbReference type="GO" id="GO:0007507">
    <property type="term" value="P:heart development"/>
    <property type="evidence" value="ECO:0007669"/>
    <property type="project" value="TreeGrafter"/>
</dbReference>
<evidence type="ECO:0000313" key="10">
    <source>
        <dbReference type="Proteomes" id="UP001046870"/>
    </source>
</evidence>
<comment type="similarity">
    <text evidence="2">Belongs to the popeye family.</text>
</comment>
<accession>A0A9D3PQS8</accession>
<feature type="domain" description="POPDC1-3" evidence="8">
    <location>
        <begin position="27"/>
        <end position="252"/>
    </location>
</feature>
<evidence type="ECO:0000259" key="8">
    <source>
        <dbReference type="Pfam" id="PF04831"/>
    </source>
</evidence>